<dbReference type="PANTHER" id="PTHR43447">
    <property type="entry name" value="ALPHA-AMYLASE"/>
    <property type="match status" value="1"/>
</dbReference>
<reference evidence="4 5" key="1">
    <citation type="submission" date="2016-11" db="EMBL/GenBank/DDBJ databases">
        <authorList>
            <person name="Varghese N."/>
            <person name="Submissions S."/>
        </authorList>
    </citation>
    <scope>NUCLEOTIDE SEQUENCE [LARGE SCALE GENOMIC DNA]</scope>
    <source>
        <strain evidence="4 5">DSM 22613</strain>
    </source>
</reference>
<evidence type="ECO:0000259" key="3">
    <source>
        <dbReference type="SMART" id="SM00642"/>
    </source>
</evidence>
<dbReference type="InterPro" id="IPR017853">
    <property type="entry name" value="GH"/>
</dbReference>
<feature type="region of interest" description="Disordered" evidence="1">
    <location>
        <begin position="155"/>
        <end position="174"/>
    </location>
</feature>
<dbReference type="SUPFAM" id="SSF51445">
    <property type="entry name" value="(Trans)glycosidases"/>
    <property type="match status" value="1"/>
</dbReference>
<dbReference type="SMART" id="SM00642">
    <property type="entry name" value="Aamy"/>
    <property type="match status" value="1"/>
</dbReference>
<dbReference type="Pfam" id="PF00128">
    <property type="entry name" value="Alpha-amylase"/>
    <property type="match status" value="1"/>
</dbReference>
<dbReference type="Proteomes" id="UP000184105">
    <property type="component" value="Unassembled WGS sequence"/>
</dbReference>
<gene>
    <name evidence="4" type="ORF">SAMN05444364_10410</name>
</gene>
<evidence type="ECO:0000313" key="5">
    <source>
        <dbReference type="Proteomes" id="UP000184105"/>
    </source>
</evidence>
<evidence type="ECO:0000313" key="4">
    <source>
        <dbReference type="EMBL" id="SHF64767.1"/>
    </source>
</evidence>
<dbReference type="RefSeq" id="WP_025836727.1">
    <property type="nucleotide sequence ID" value="NZ_BAKP01000002.1"/>
</dbReference>
<protein>
    <submittedName>
        <fullName evidence="4">Alpha-amylase</fullName>
    </submittedName>
</protein>
<dbReference type="InterPro" id="IPR006047">
    <property type="entry name" value="GH13_cat_dom"/>
</dbReference>
<dbReference type="GO" id="GO:0005975">
    <property type="term" value="P:carbohydrate metabolic process"/>
    <property type="evidence" value="ECO:0007669"/>
    <property type="project" value="InterPro"/>
</dbReference>
<dbReference type="InterPro" id="IPR059177">
    <property type="entry name" value="GH29D-like_dom"/>
</dbReference>
<organism evidence="4 5">
    <name type="scientific">Prevotella scopos JCM 17725</name>
    <dbReference type="NCBI Taxonomy" id="1236518"/>
    <lineage>
        <taxon>Bacteria</taxon>
        <taxon>Pseudomonadati</taxon>
        <taxon>Bacteroidota</taxon>
        <taxon>Bacteroidia</taxon>
        <taxon>Bacteroidales</taxon>
        <taxon>Prevotellaceae</taxon>
        <taxon>Prevotella</taxon>
    </lineage>
</organism>
<name>A0AAX2F290_9BACT</name>
<dbReference type="EMBL" id="FQWA01000004">
    <property type="protein sequence ID" value="SHF64767.1"/>
    <property type="molecule type" value="Genomic_DNA"/>
</dbReference>
<accession>A0AAX2F290</accession>
<evidence type="ECO:0000256" key="2">
    <source>
        <dbReference type="SAM" id="SignalP"/>
    </source>
</evidence>
<dbReference type="CDD" id="cd11314">
    <property type="entry name" value="AmyAc_arch_bac_plant_AmyA"/>
    <property type="match status" value="1"/>
</dbReference>
<feature type="signal peptide" evidence="2">
    <location>
        <begin position="1"/>
        <end position="24"/>
    </location>
</feature>
<feature type="chain" id="PRO_5043455220" evidence="2">
    <location>
        <begin position="25"/>
        <end position="676"/>
    </location>
</feature>
<dbReference type="Pfam" id="PF13290">
    <property type="entry name" value="CHB_HEX_C_1"/>
    <property type="match status" value="1"/>
</dbReference>
<sequence length="676" mass="74157">MKRILTSLCTLFVCLSAISQGWPAGYGGVMLQGFYWDSFYDSQWTVLEKKANDFSGYFDLVWVPQSGKAAATKSMGYDPLYYFNQNSSFGTEAELRSMITTFKNKQIGTIADVVINHHGTNNGWFGFPAEVYKGVTYQNLSTDVCADDDGGAAATEARRTGTQLSQNNDDGEGWGGMRDLDHKSANVQKIVKAYENYLLNDLGYAGFRYDMVKGFAASHVGNYNTAANVTYSVGEYWDGNVNTVKAWIDGTGKRSAAFDFAFRYAVRDAINQNNWSVLSDSRPTGINVDNGTYKQYAVTFVENHDVQDRGTTSGYTPDPIRKDTLAANAYLLAMPGTPCVFYTHYLAYPKEIKAMIDARKLAGVTNTSSYQNYRASTGYYANVVTGTNGKLLVVVGSNANQLIVPTSRYTKLLSGYHYAYYLTNDAETAWADKASGAYEGENLKVKLTAVSANAGVKLVYTTNGTTPTASSTQVASGTEITLPEGETTLKVALLAGGVVGKVITRSYKITAPVPFTPETIRVYVNTDQVGWNSYVNYHSWGGTHTGTAWPGDKVTTTATINGKTWFYKDYTLHKADDYVNFVFNIGTASTASVNQSVDIERVKKTSFFEVSSTKENGKFAINNVTEIVMGIEDVKAAVQQQKGGEYYYTLSGQRLTGKPTQRGVYIHDGKKIVVKE</sequence>
<feature type="domain" description="Glycosyl hydrolase family 13 catalytic" evidence="3">
    <location>
        <begin position="28"/>
        <end position="359"/>
    </location>
</feature>
<keyword evidence="5" id="KW-1185">Reference proteome</keyword>
<evidence type="ECO:0000256" key="1">
    <source>
        <dbReference type="SAM" id="MobiDB-lite"/>
    </source>
</evidence>
<comment type="caution">
    <text evidence="4">The sequence shown here is derived from an EMBL/GenBank/DDBJ whole genome shotgun (WGS) entry which is preliminary data.</text>
</comment>
<dbReference type="Gene3D" id="3.20.20.80">
    <property type="entry name" value="Glycosidases"/>
    <property type="match status" value="1"/>
</dbReference>
<keyword evidence="2" id="KW-0732">Signal</keyword>
<proteinExistence type="predicted"/>
<dbReference type="AlphaFoldDB" id="A0AAX2F290"/>